<feature type="chain" id="PRO_5039896041" description="Sodium/calcium exchanger membrane region domain-containing protein" evidence="9">
    <location>
        <begin position="20"/>
        <end position="510"/>
    </location>
</feature>
<gene>
    <name evidence="11" type="ORF">PVAND_013743</name>
</gene>
<dbReference type="GO" id="GO:0008273">
    <property type="term" value="F:calcium, potassium:sodium antiporter activity"/>
    <property type="evidence" value="ECO:0007669"/>
    <property type="project" value="TreeGrafter"/>
</dbReference>
<evidence type="ECO:0000313" key="12">
    <source>
        <dbReference type="Proteomes" id="UP001107558"/>
    </source>
</evidence>
<feature type="transmembrane region" description="Helical" evidence="8">
    <location>
        <begin position="182"/>
        <end position="201"/>
    </location>
</feature>
<keyword evidence="4" id="KW-0109">Calcium transport</keyword>
<proteinExistence type="inferred from homology"/>
<dbReference type="Proteomes" id="UP001107558">
    <property type="component" value="Chromosome 1"/>
</dbReference>
<name>A0A9J6CQB3_POLVA</name>
<evidence type="ECO:0000256" key="2">
    <source>
        <dbReference type="ARBA" id="ARBA00005364"/>
    </source>
</evidence>
<keyword evidence="7 8" id="KW-0472">Membrane</keyword>
<keyword evidence="6 8" id="KW-1133">Transmembrane helix</keyword>
<protein>
    <recommendedName>
        <fullName evidence="10">Sodium/calcium exchanger membrane region domain-containing protein</fullName>
    </recommendedName>
</protein>
<keyword evidence="12" id="KW-1185">Reference proteome</keyword>
<keyword evidence="5 8" id="KW-0812">Transmembrane</keyword>
<evidence type="ECO:0000256" key="4">
    <source>
        <dbReference type="ARBA" id="ARBA00022568"/>
    </source>
</evidence>
<reference evidence="11" key="1">
    <citation type="submission" date="2021-03" db="EMBL/GenBank/DDBJ databases">
        <title>Chromosome level genome of the anhydrobiotic midge Polypedilum vanderplanki.</title>
        <authorList>
            <person name="Yoshida Y."/>
            <person name="Kikawada T."/>
            <person name="Gusev O."/>
        </authorList>
    </citation>
    <scope>NUCLEOTIDE SEQUENCE</scope>
    <source>
        <strain evidence="11">NIAS01</strain>
        <tissue evidence="11">Whole body or cell culture</tissue>
    </source>
</reference>
<keyword evidence="4" id="KW-0106">Calcium</keyword>
<evidence type="ECO:0000259" key="10">
    <source>
        <dbReference type="Pfam" id="PF01699"/>
    </source>
</evidence>
<feature type="transmembrane region" description="Helical" evidence="8">
    <location>
        <begin position="122"/>
        <end position="147"/>
    </location>
</feature>
<feature type="transmembrane region" description="Helical" evidence="8">
    <location>
        <begin position="442"/>
        <end position="461"/>
    </location>
</feature>
<evidence type="ECO:0000256" key="8">
    <source>
        <dbReference type="SAM" id="Phobius"/>
    </source>
</evidence>
<evidence type="ECO:0000256" key="5">
    <source>
        <dbReference type="ARBA" id="ARBA00022692"/>
    </source>
</evidence>
<feature type="transmembrane region" description="Helical" evidence="8">
    <location>
        <begin position="370"/>
        <end position="389"/>
    </location>
</feature>
<accession>A0A9J6CQB3</accession>
<feature type="transmembrane region" description="Helical" evidence="8">
    <location>
        <begin position="341"/>
        <end position="364"/>
    </location>
</feature>
<dbReference type="AlphaFoldDB" id="A0A9J6CQB3"/>
<keyword evidence="3" id="KW-0050">Antiport</keyword>
<dbReference type="GO" id="GO:0005886">
    <property type="term" value="C:plasma membrane"/>
    <property type="evidence" value="ECO:0007669"/>
    <property type="project" value="TreeGrafter"/>
</dbReference>
<comment type="subcellular location">
    <subcellularLocation>
        <location evidence="1">Membrane</location>
        <topology evidence="1">Multi-pass membrane protein</topology>
    </subcellularLocation>
</comment>
<keyword evidence="9" id="KW-0732">Signal</keyword>
<organism evidence="11 12">
    <name type="scientific">Polypedilum vanderplanki</name>
    <name type="common">Sleeping chironomid midge</name>
    <dbReference type="NCBI Taxonomy" id="319348"/>
    <lineage>
        <taxon>Eukaryota</taxon>
        <taxon>Metazoa</taxon>
        <taxon>Ecdysozoa</taxon>
        <taxon>Arthropoda</taxon>
        <taxon>Hexapoda</taxon>
        <taxon>Insecta</taxon>
        <taxon>Pterygota</taxon>
        <taxon>Neoptera</taxon>
        <taxon>Endopterygota</taxon>
        <taxon>Diptera</taxon>
        <taxon>Nematocera</taxon>
        <taxon>Chironomoidea</taxon>
        <taxon>Chironomidae</taxon>
        <taxon>Chironominae</taxon>
        <taxon>Polypedilum</taxon>
        <taxon>Polypedilum</taxon>
    </lineage>
</organism>
<evidence type="ECO:0000256" key="7">
    <source>
        <dbReference type="ARBA" id="ARBA00023136"/>
    </source>
</evidence>
<keyword evidence="4" id="KW-0813">Transport</keyword>
<dbReference type="PANTHER" id="PTHR10846:SF73">
    <property type="entry name" value="SODIUM_CALCIUM EXCHANGER MEMBRANE REGION DOMAIN-CONTAINING PROTEIN"/>
    <property type="match status" value="1"/>
</dbReference>
<comment type="similarity">
    <text evidence="2">Belongs to the Ca(2+):cation antiporter (CaCA) (TC 2.A.19) family. SLC24A subfamily.</text>
</comment>
<feature type="domain" description="Sodium/calcium exchanger membrane region" evidence="10">
    <location>
        <begin position="343"/>
        <end position="488"/>
    </location>
</feature>
<dbReference type="EMBL" id="JADBJN010000001">
    <property type="protein sequence ID" value="KAG5684514.1"/>
    <property type="molecule type" value="Genomic_DNA"/>
</dbReference>
<feature type="signal peptide" evidence="9">
    <location>
        <begin position="1"/>
        <end position="19"/>
    </location>
</feature>
<dbReference type="OrthoDB" id="2127281at2759"/>
<evidence type="ECO:0000256" key="3">
    <source>
        <dbReference type="ARBA" id="ARBA00022449"/>
    </source>
</evidence>
<dbReference type="InterPro" id="IPR004481">
    <property type="entry name" value="K/Na/Ca-exchanger"/>
</dbReference>
<dbReference type="PANTHER" id="PTHR10846">
    <property type="entry name" value="SODIUM/POTASSIUM/CALCIUM EXCHANGER"/>
    <property type="match status" value="1"/>
</dbReference>
<dbReference type="GO" id="GO:0005262">
    <property type="term" value="F:calcium channel activity"/>
    <property type="evidence" value="ECO:0007669"/>
    <property type="project" value="TreeGrafter"/>
</dbReference>
<evidence type="ECO:0000256" key="1">
    <source>
        <dbReference type="ARBA" id="ARBA00004141"/>
    </source>
</evidence>
<feature type="domain" description="Sodium/calcium exchanger membrane region" evidence="10">
    <location>
        <begin position="86"/>
        <end position="198"/>
    </location>
</feature>
<dbReference type="InterPro" id="IPR044880">
    <property type="entry name" value="NCX_ion-bd_dom_sf"/>
</dbReference>
<dbReference type="InterPro" id="IPR004837">
    <property type="entry name" value="NaCa_Exmemb"/>
</dbReference>
<feature type="transmembrane region" description="Helical" evidence="8">
    <location>
        <begin position="401"/>
        <end position="422"/>
    </location>
</feature>
<dbReference type="Gene3D" id="1.20.1420.30">
    <property type="entry name" value="NCX, central ion-binding region"/>
    <property type="match status" value="2"/>
</dbReference>
<dbReference type="GO" id="GO:0006874">
    <property type="term" value="P:intracellular calcium ion homeostasis"/>
    <property type="evidence" value="ECO:0007669"/>
    <property type="project" value="TreeGrafter"/>
</dbReference>
<evidence type="ECO:0000313" key="11">
    <source>
        <dbReference type="EMBL" id="KAG5684514.1"/>
    </source>
</evidence>
<keyword evidence="4" id="KW-0406">Ion transport</keyword>
<dbReference type="Pfam" id="PF01699">
    <property type="entry name" value="Na_Ca_ex"/>
    <property type="match status" value="2"/>
</dbReference>
<feature type="transmembrane region" description="Helical" evidence="8">
    <location>
        <begin position="154"/>
        <end position="176"/>
    </location>
</feature>
<evidence type="ECO:0000256" key="9">
    <source>
        <dbReference type="SAM" id="SignalP"/>
    </source>
</evidence>
<comment type="caution">
    <text evidence="11">The sequence shown here is derived from an EMBL/GenBank/DDBJ whole genome shotgun (WGS) entry which is preliminary data.</text>
</comment>
<feature type="transmembrane region" description="Helical" evidence="8">
    <location>
        <begin position="473"/>
        <end position="490"/>
    </location>
</feature>
<sequence>MTSVLVLVVIVTQTNIVISLTKFPTSVRRKLLAITLYRDAYGDDSNFTQTQQHDVSVTTMESDKMQEERAIPNFIPSEDKQYRIDELKIKHELAAGTIMVMATSSPELCINCVSTFITDGDIGIGTIVGSTVFNVLVVTACCGFFAYSAIKVDVFLLSRDCFFYALSIVGLIVVIYDHQIVWHEAALMLAGYFIYLACKLLLKFLKSLELNVDSLFSFVSVMYSSDLMSKKMRLVAQNIKIQFLKVSGYAHNNFADELTEITPLFKRIESLDSHKYNYISCNSDVEVKLSEDDDKFNHHDECATSPWKLPKESNILIYIMRWPITFILWCSIPDCRIFGNFYILSFINCVAWILSLSYLIASMLTNVDSIMGMIFLGGCTSMPDAVYSIMAAMKGNADVGLSNAISANIYDILLCLGLPWSARTLIVPLISGQPSITLKSTGITYSAISLIATLAIFYILLSINRFKLDKKTGVICVVFYVLFLIFTFLLELDLPIPINFITIVSINGLI</sequence>
<evidence type="ECO:0000256" key="6">
    <source>
        <dbReference type="ARBA" id="ARBA00022989"/>
    </source>
</evidence>